<name>A0A7Y6NLH0_9BURK</name>
<feature type="chain" id="PRO_5031055923" description="Lipoprotein" evidence="1">
    <location>
        <begin position="21"/>
        <end position="116"/>
    </location>
</feature>
<accession>A0A7Y6NLH0</accession>
<organism evidence="2 3">
    <name type="scientific">Piscinibacter koreensis</name>
    <dbReference type="NCBI Taxonomy" id="2742824"/>
    <lineage>
        <taxon>Bacteria</taxon>
        <taxon>Pseudomonadati</taxon>
        <taxon>Pseudomonadota</taxon>
        <taxon>Betaproteobacteria</taxon>
        <taxon>Burkholderiales</taxon>
        <taxon>Sphaerotilaceae</taxon>
        <taxon>Piscinibacter</taxon>
    </lineage>
</organism>
<evidence type="ECO:0000313" key="3">
    <source>
        <dbReference type="Proteomes" id="UP000529637"/>
    </source>
</evidence>
<feature type="signal peptide" evidence="1">
    <location>
        <begin position="1"/>
        <end position="20"/>
    </location>
</feature>
<dbReference type="EMBL" id="JABWMJ010000002">
    <property type="protein sequence ID" value="NUZ05386.1"/>
    <property type="molecule type" value="Genomic_DNA"/>
</dbReference>
<dbReference type="PROSITE" id="PS51257">
    <property type="entry name" value="PROKAR_LIPOPROTEIN"/>
    <property type="match status" value="1"/>
</dbReference>
<evidence type="ECO:0000313" key="2">
    <source>
        <dbReference type="EMBL" id="NUZ05386.1"/>
    </source>
</evidence>
<keyword evidence="1" id="KW-0732">Signal</keyword>
<proteinExistence type="predicted"/>
<dbReference type="AlphaFoldDB" id="A0A7Y6NLH0"/>
<evidence type="ECO:0008006" key="4">
    <source>
        <dbReference type="Google" id="ProtNLM"/>
    </source>
</evidence>
<gene>
    <name evidence="2" type="ORF">HQN59_06380</name>
</gene>
<comment type="caution">
    <text evidence="2">The sequence shown here is derived from an EMBL/GenBank/DDBJ whole genome shotgun (WGS) entry which is preliminary data.</text>
</comment>
<reference evidence="2 3" key="1">
    <citation type="submission" date="2020-06" db="EMBL/GenBank/DDBJ databases">
        <title>Schlegella sp. ID0723 isolated from air conditioner.</title>
        <authorList>
            <person name="Kim D.Y."/>
            <person name="Kim D.-U."/>
        </authorList>
    </citation>
    <scope>NUCLEOTIDE SEQUENCE [LARGE SCALE GENOMIC DNA]</scope>
    <source>
        <strain evidence="2 3">ID0723</strain>
    </source>
</reference>
<dbReference type="RefSeq" id="WP_176067190.1">
    <property type="nucleotide sequence ID" value="NZ_JABWMJ010000002.1"/>
</dbReference>
<evidence type="ECO:0000256" key="1">
    <source>
        <dbReference type="SAM" id="SignalP"/>
    </source>
</evidence>
<sequence length="116" mass="12563">MTRLVPIAILVAALSACASAPPYEGFLRSWSGASEAELVRFWGPPSATTDSAGSRFVTYESRRSFYLPGTHDPSPGPSAMTVQLNCMTRFELVDARVVGWTFQGNGCEGSRSPYRP</sequence>
<keyword evidence="3" id="KW-1185">Reference proteome</keyword>
<protein>
    <recommendedName>
        <fullName evidence="4">Lipoprotein</fullName>
    </recommendedName>
</protein>
<dbReference type="Proteomes" id="UP000529637">
    <property type="component" value="Unassembled WGS sequence"/>
</dbReference>